<dbReference type="Proteomes" id="UP001162131">
    <property type="component" value="Unassembled WGS sequence"/>
</dbReference>
<keyword evidence="3" id="KW-1185">Reference proteome</keyword>
<keyword evidence="1" id="KW-0732">Signal</keyword>
<evidence type="ECO:0000256" key="1">
    <source>
        <dbReference type="SAM" id="SignalP"/>
    </source>
</evidence>
<sequence length="158" mass="17386">MSRPLSFLLLLSLFYSSSATVLTESNIGSFISGFAHGVNSTSTLEIPCITAYPYLVTQITTFENAIAGYQDFSTLLHIFKSTVNELVSFCRTCNFENTVLTLQAMLTTGEGLDAIFIIVFTNFSFYNTAIKTLFTSLSNGLYYDAGTQAGIVYYKLFG</sequence>
<evidence type="ECO:0000313" key="3">
    <source>
        <dbReference type="Proteomes" id="UP001162131"/>
    </source>
</evidence>
<dbReference type="AlphaFoldDB" id="A0AAU9IWE6"/>
<name>A0AAU9IWE6_9CILI</name>
<reference evidence="2" key="1">
    <citation type="submission" date="2021-09" db="EMBL/GenBank/DDBJ databases">
        <authorList>
            <consortium name="AG Swart"/>
            <person name="Singh M."/>
            <person name="Singh A."/>
            <person name="Seah K."/>
            <person name="Emmerich C."/>
        </authorList>
    </citation>
    <scope>NUCLEOTIDE SEQUENCE</scope>
    <source>
        <strain evidence="2">ATCC30299</strain>
    </source>
</reference>
<evidence type="ECO:0000313" key="2">
    <source>
        <dbReference type="EMBL" id="CAG9317820.1"/>
    </source>
</evidence>
<comment type="caution">
    <text evidence="2">The sequence shown here is derived from an EMBL/GenBank/DDBJ whole genome shotgun (WGS) entry which is preliminary data.</text>
</comment>
<gene>
    <name evidence="2" type="ORF">BSTOLATCC_MIC19062</name>
</gene>
<dbReference type="EMBL" id="CAJZBQ010000018">
    <property type="protein sequence ID" value="CAG9317820.1"/>
    <property type="molecule type" value="Genomic_DNA"/>
</dbReference>
<organism evidence="2 3">
    <name type="scientific">Blepharisma stoltei</name>
    <dbReference type="NCBI Taxonomy" id="1481888"/>
    <lineage>
        <taxon>Eukaryota</taxon>
        <taxon>Sar</taxon>
        <taxon>Alveolata</taxon>
        <taxon>Ciliophora</taxon>
        <taxon>Postciliodesmatophora</taxon>
        <taxon>Heterotrichea</taxon>
        <taxon>Heterotrichida</taxon>
        <taxon>Blepharismidae</taxon>
        <taxon>Blepharisma</taxon>
    </lineage>
</organism>
<feature type="chain" id="PRO_5043975716" evidence="1">
    <location>
        <begin position="20"/>
        <end position="158"/>
    </location>
</feature>
<accession>A0AAU9IWE6</accession>
<proteinExistence type="predicted"/>
<feature type="signal peptide" evidence="1">
    <location>
        <begin position="1"/>
        <end position="19"/>
    </location>
</feature>
<protein>
    <submittedName>
        <fullName evidence="2">Uncharacterized protein</fullName>
    </submittedName>
</protein>